<dbReference type="InterPro" id="IPR011009">
    <property type="entry name" value="Kinase-like_dom_sf"/>
</dbReference>
<dbReference type="Gene3D" id="1.10.510.10">
    <property type="entry name" value="Transferase(Phosphotransferase) domain 1"/>
    <property type="match status" value="1"/>
</dbReference>
<dbReference type="EMBL" id="CP006272">
    <property type="protein sequence ID" value="AGZ38508.1"/>
    <property type="molecule type" value="Genomic_DNA"/>
</dbReference>
<proteinExistence type="predicted"/>
<dbReference type="PATRIC" id="fig|1246995.3.peg.218"/>
<gene>
    <name evidence="2" type="ORF">AFR_01095</name>
</gene>
<feature type="domain" description="Aminoglycoside phosphotransferase" evidence="1">
    <location>
        <begin position="112"/>
        <end position="266"/>
    </location>
</feature>
<evidence type="ECO:0000313" key="3">
    <source>
        <dbReference type="Proteomes" id="UP000017746"/>
    </source>
</evidence>
<accession>U5VNG4</accession>
<reference evidence="2 3" key="1">
    <citation type="journal article" date="2014" name="J. Biotechnol.">
        <title>Complete genome sequence of the actinobacterium Actinoplanes friuliensis HAG 010964, producer of the lipopeptide antibiotic friulimycin.</title>
        <authorList>
            <person name="Ruckert C."/>
            <person name="Szczepanowski R."/>
            <person name="Albersmeier A."/>
            <person name="Goesmann A."/>
            <person name="Fischer N."/>
            <person name="Steinkamper A."/>
            <person name="Puhler A."/>
            <person name="Biener R."/>
            <person name="Schwartz D."/>
            <person name="Kalinowski J."/>
        </authorList>
    </citation>
    <scope>NUCLEOTIDE SEQUENCE [LARGE SCALE GENOMIC DNA]</scope>
    <source>
        <strain evidence="2 3">DSM 7358</strain>
    </source>
</reference>
<sequence length="302" mass="33178">MRDAAILRRMLSEPEGLTIAELLAGLAQGWGINARSAEYLPVGFGSYHWLVAGHFVTVDALEDEAAYTSLCRALETARALHLDFVVAPLPTTAGPVVWRLGPRYALSVYPVVEGDAGDFGPHRPDDLPEVLELLTALHRAPIPDCTERADLALPGRSALAGLDSPWTGGPYSERARHLLVEHADDLAALLAEYDALVEQVRPTGARWVVTHGEPHPGNFLRTPAGLVLVDWETARIAPPERDLWFVVETAGDPVALALYRLRWKLADIAAYAGEFRRPHEITDDITASWTYLQGYFPLRSPQ</sequence>
<keyword evidence="3" id="KW-1185">Reference proteome</keyword>
<dbReference type="HOGENOM" id="CLU_068889_0_0_11"/>
<dbReference type="Pfam" id="PF01636">
    <property type="entry name" value="APH"/>
    <property type="match status" value="1"/>
</dbReference>
<dbReference type="KEGG" id="afs:AFR_01095"/>
<dbReference type="InterPro" id="IPR002575">
    <property type="entry name" value="Aminoglycoside_PTrfase"/>
</dbReference>
<dbReference type="AlphaFoldDB" id="U5VNG4"/>
<evidence type="ECO:0000259" key="1">
    <source>
        <dbReference type="Pfam" id="PF01636"/>
    </source>
</evidence>
<protein>
    <submittedName>
        <fullName evidence="2">Putative phosphotransferase</fullName>
    </submittedName>
</protein>
<dbReference type="SUPFAM" id="SSF56112">
    <property type="entry name" value="Protein kinase-like (PK-like)"/>
    <property type="match status" value="1"/>
</dbReference>
<dbReference type="STRING" id="1246995.AFR_01095"/>
<name>U5VNG4_9ACTN</name>
<dbReference type="GO" id="GO:0016740">
    <property type="term" value="F:transferase activity"/>
    <property type="evidence" value="ECO:0007669"/>
    <property type="project" value="UniProtKB-KW"/>
</dbReference>
<dbReference type="Proteomes" id="UP000017746">
    <property type="component" value="Chromosome"/>
</dbReference>
<evidence type="ECO:0000313" key="2">
    <source>
        <dbReference type="EMBL" id="AGZ38508.1"/>
    </source>
</evidence>
<organism evidence="2 3">
    <name type="scientific">Actinoplanes friuliensis DSM 7358</name>
    <dbReference type="NCBI Taxonomy" id="1246995"/>
    <lineage>
        <taxon>Bacteria</taxon>
        <taxon>Bacillati</taxon>
        <taxon>Actinomycetota</taxon>
        <taxon>Actinomycetes</taxon>
        <taxon>Micromonosporales</taxon>
        <taxon>Micromonosporaceae</taxon>
        <taxon>Actinoplanes</taxon>
    </lineage>
</organism>
<keyword evidence="2" id="KW-0808">Transferase</keyword>
<dbReference type="eggNOG" id="COG0510">
    <property type="taxonomic scope" value="Bacteria"/>
</dbReference>